<organism evidence="1 2">
    <name type="scientific">Cloeon dipterum</name>
    <dbReference type="NCBI Taxonomy" id="197152"/>
    <lineage>
        <taxon>Eukaryota</taxon>
        <taxon>Metazoa</taxon>
        <taxon>Ecdysozoa</taxon>
        <taxon>Arthropoda</taxon>
        <taxon>Hexapoda</taxon>
        <taxon>Insecta</taxon>
        <taxon>Pterygota</taxon>
        <taxon>Palaeoptera</taxon>
        <taxon>Ephemeroptera</taxon>
        <taxon>Pisciforma</taxon>
        <taxon>Baetidae</taxon>
        <taxon>Cloeon</taxon>
    </lineage>
</organism>
<accession>A0A8S1D4X5</accession>
<dbReference type="EMBL" id="CADEPI010000140">
    <property type="protein sequence ID" value="CAB3377196.1"/>
    <property type="molecule type" value="Genomic_DNA"/>
</dbReference>
<name>A0A8S1D4X5_9INSE</name>
<reference evidence="1 2" key="1">
    <citation type="submission" date="2020-04" db="EMBL/GenBank/DDBJ databases">
        <authorList>
            <person name="Alioto T."/>
            <person name="Alioto T."/>
            <person name="Gomez Garrido J."/>
        </authorList>
    </citation>
    <scope>NUCLEOTIDE SEQUENCE [LARGE SCALE GENOMIC DNA]</scope>
</reference>
<evidence type="ECO:0000313" key="2">
    <source>
        <dbReference type="Proteomes" id="UP000494165"/>
    </source>
</evidence>
<proteinExistence type="predicted"/>
<sequence>MSDLTTSPTLIRHYVAIVNKKPCRMPRIWSHALELSQNKQETIKEQIRVLTLPSRLLLCLQNHFTLSRQSWLPVCILVSLDLESDHDEKEVNKHYLLNWTEESVHLTDPEPPPLMLHLQGGLPQHP</sequence>
<protein>
    <submittedName>
        <fullName evidence="1">Uncharacterized protein</fullName>
    </submittedName>
</protein>
<evidence type="ECO:0000313" key="1">
    <source>
        <dbReference type="EMBL" id="CAB3377196.1"/>
    </source>
</evidence>
<dbReference type="AlphaFoldDB" id="A0A8S1D4X5"/>
<gene>
    <name evidence="1" type="ORF">CLODIP_2_CD12391</name>
</gene>
<dbReference type="Proteomes" id="UP000494165">
    <property type="component" value="Unassembled WGS sequence"/>
</dbReference>
<keyword evidence="2" id="KW-1185">Reference proteome</keyword>
<comment type="caution">
    <text evidence="1">The sequence shown here is derived from an EMBL/GenBank/DDBJ whole genome shotgun (WGS) entry which is preliminary data.</text>
</comment>